<dbReference type="PROSITE" id="PS50113">
    <property type="entry name" value="PAC"/>
    <property type="match status" value="1"/>
</dbReference>
<dbReference type="PATRIC" id="fig|889378.3.peg.522"/>
<dbReference type="GO" id="GO:0009927">
    <property type="term" value="F:histidine phosphotransfer kinase activity"/>
    <property type="evidence" value="ECO:0007669"/>
    <property type="project" value="TreeGrafter"/>
</dbReference>
<dbReference type="InterPro" id="IPR013656">
    <property type="entry name" value="PAS_4"/>
</dbReference>
<dbReference type="CDD" id="cd00130">
    <property type="entry name" value="PAS"/>
    <property type="match status" value="2"/>
</dbReference>
<dbReference type="Proteomes" id="UP000007383">
    <property type="component" value="Chromosome"/>
</dbReference>
<protein>
    <recommendedName>
        <fullName evidence="2">histidine kinase</fullName>
        <ecNumber evidence="2">2.7.13.3</ecNumber>
    </recommendedName>
</protein>
<dbReference type="GO" id="GO:0005886">
    <property type="term" value="C:plasma membrane"/>
    <property type="evidence" value="ECO:0007669"/>
    <property type="project" value="TreeGrafter"/>
</dbReference>
<dbReference type="RefSeq" id="WP_014454611.1">
    <property type="nucleotide sequence ID" value="NC_017098.1"/>
</dbReference>
<dbReference type="PANTHER" id="PTHR43047">
    <property type="entry name" value="TWO-COMPONENT HISTIDINE PROTEIN KINASE"/>
    <property type="match status" value="1"/>
</dbReference>
<dbReference type="GO" id="GO:0000155">
    <property type="term" value="F:phosphorelay sensor kinase activity"/>
    <property type="evidence" value="ECO:0007669"/>
    <property type="project" value="InterPro"/>
</dbReference>
<feature type="domain" description="Histidine kinase" evidence="6">
    <location>
        <begin position="396"/>
        <end position="616"/>
    </location>
</feature>
<dbReference type="InterPro" id="IPR035965">
    <property type="entry name" value="PAS-like_dom_sf"/>
</dbReference>
<dbReference type="HOGENOM" id="CLU_442048_0_0_12"/>
<dbReference type="EMBL" id="CP003282">
    <property type="protein sequence ID" value="AFG36614.1"/>
    <property type="molecule type" value="Genomic_DNA"/>
</dbReference>
<dbReference type="Gene3D" id="1.10.287.130">
    <property type="match status" value="1"/>
</dbReference>
<dbReference type="EC" id="2.7.13.3" evidence="2"/>
<evidence type="ECO:0000256" key="3">
    <source>
        <dbReference type="ARBA" id="ARBA00022553"/>
    </source>
</evidence>
<dbReference type="Pfam" id="PF00512">
    <property type="entry name" value="HisKA"/>
    <property type="match status" value="1"/>
</dbReference>
<keyword evidence="5" id="KW-0418">Kinase</keyword>
<evidence type="ECO:0000259" key="8">
    <source>
        <dbReference type="PROSITE" id="PS50113"/>
    </source>
</evidence>
<dbReference type="Pfam" id="PF02518">
    <property type="entry name" value="HATPase_c"/>
    <property type="match status" value="1"/>
</dbReference>
<sequence>MNPDLLQAMPLACALHRMVRDPAGRAIDYIYLDCNAPFADLFGAPAEQIIDRRVTELLPDIAEDQADWIPRYGEVAGGGTSTQFEDFSQPLGRWFRVHAFAAGDDRFATIVEDITERKQTEAELTLQQSDFGRFDSLSRDTFCRLQLRPQVRFRYLSPSVEQLVGLQPAQLYADAGLLYRCVHRDDRHLVQRVLAAELPEHSCFRLRLHKPGGSQVWVELQIAYEQDSRQQPVVVHAIARDITETKMAEDALQTSQLQLSQILAAVSDMVMYYAADDMRITWANRAAEQTMNAAPGELIGKHCYSLWSNTPDKACTGCPVVHCFRTRQADWWEHTKPNGETWVIHAHPVLTPSGRFLGVVETARNITYRVRMESELQAALDQADAANIVRDQFIANMSHELRTPLNGIIGVVELLQSDPQVSESQRELLQMIGESGNRLYDVVQEILAFSRLDSSSLQQQRMRFHIPSVLDGTANGYAAQASEKGLDFAVDYSRLQQEWVEGYPGRLRQILSHILHNAIKFTTAGTIQVEAAVAPSPTAKLSVTVHDSGIGIPTDALSRVCEPFFQTDTGLTRTFGGVGLGLTIAQRLLQEVGGELEIRSTPGEGTSVTCHLPVGIRE</sequence>
<dbReference type="STRING" id="889378.Spiaf_0511"/>
<dbReference type="Pfam" id="PF08447">
    <property type="entry name" value="PAS_3"/>
    <property type="match status" value="1"/>
</dbReference>
<evidence type="ECO:0000313" key="9">
    <source>
        <dbReference type="EMBL" id="AFG36614.1"/>
    </source>
</evidence>
<dbReference type="PROSITE" id="PS50109">
    <property type="entry name" value="HIS_KIN"/>
    <property type="match status" value="1"/>
</dbReference>
<keyword evidence="3" id="KW-0597">Phosphoprotein</keyword>
<dbReference type="InterPro" id="IPR003661">
    <property type="entry name" value="HisK_dim/P_dom"/>
</dbReference>
<dbReference type="InterPro" id="IPR013655">
    <property type="entry name" value="PAS_fold_3"/>
</dbReference>
<proteinExistence type="predicted"/>
<dbReference type="SMART" id="SM00388">
    <property type="entry name" value="HisKA"/>
    <property type="match status" value="1"/>
</dbReference>
<keyword evidence="10" id="KW-1185">Reference proteome</keyword>
<dbReference type="CDD" id="cd16922">
    <property type="entry name" value="HATPase_EvgS-ArcB-TorS-like"/>
    <property type="match status" value="1"/>
</dbReference>
<reference evidence="10" key="1">
    <citation type="journal article" date="2013" name="Stand. Genomic Sci.">
        <title>Complete genome sequence of the halophilic bacterium Spirochaeta africana type strain (Z-7692(T)) from the alkaline Lake Magadi in the East African Rift.</title>
        <authorList>
            <person name="Liolos K."/>
            <person name="Abt B."/>
            <person name="Scheuner C."/>
            <person name="Teshima H."/>
            <person name="Held B."/>
            <person name="Lapidus A."/>
            <person name="Nolan M."/>
            <person name="Lucas S."/>
            <person name="Deshpande S."/>
            <person name="Cheng J.F."/>
            <person name="Tapia R."/>
            <person name="Goodwin L.A."/>
            <person name="Pitluck S."/>
            <person name="Pagani I."/>
            <person name="Ivanova N."/>
            <person name="Mavromatis K."/>
            <person name="Mikhailova N."/>
            <person name="Huntemann M."/>
            <person name="Pati A."/>
            <person name="Chen A."/>
            <person name="Palaniappan K."/>
            <person name="Land M."/>
            <person name="Rohde M."/>
            <person name="Tindall B.J."/>
            <person name="Detter J.C."/>
            <person name="Goker M."/>
            <person name="Bristow J."/>
            <person name="Eisen J.A."/>
            <person name="Markowitz V."/>
            <person name="Hugenholtz P."/>
            <person name="Woyke T."/>
            <person name="Klenk H.P."/>
            <person name="Kyrpides N.C."/>
        </authorList>
    </citation>
    <scope>NUCLEOTIDE SEQUENCE</scope>
    <source>
        <strain evidence="10">ATCC 700263 / DSM 8902 / Z-7692</strain>
    </source>
</reference>
<dbReference type="KEGG" id="sfc:Spiaf_0511"/>
<feature type="domain" description="PAC" evidence="8">
    <location>
        <begin position="202"/>
        <end position="254"/>
    </location>
</feature>
<dbReference type="eggNOG" id="COG5002">
    <property type="taxonomic scope" value="Bacteria"/>
</dbReference>
<evidence type="ECO:0000259" key="7">
    <source>
        <dbReference type="PROSITE" id="PS50112"/>
    </source>
</evidence>
<organism evidence="9 10">
    <name type="scientific">Spirochaeta africana (strain ATCC 700263 / DSM 8902 / Z-7692)</name>
    <dbReference type="NCBI Taxonomy" id="889378"/>
    <lineage>
        <taxon>Bacteria</taxon>
        <taxon>Pseudomonadati</taxon>
        <taxon>Spirochaetota</taxon>
        <taxon>Spirochaetia</taxon>
        <taxon>Spirochaetales</taxon>
        <taxon>Spirochaetaceae</taxon>
        <taxon>Spirochaeta</taxon>
    </lineage>
</organism>
<evidence type="ECO:0000313" key="10">
    <source>
        <dbReference type="Proteomes" id="UP000007383"/>
    </source>
</evidence>
<dbReference type="InterPro" id="IPR036890">
    <property type="entry name" value="HATPase_C_sf"/>
</dbReference>
<evidence type="ECO:0000256" key="2">
    <source>
        <dbReference type="ARBA" id="ARBA00012438"/>
    </source>
</evidence>
<evidence type="ECO:0000256" key="1">
    <source>
        <dbReference type="ARBA" id="ARBA00000085"/>
    </source>
</evidence>
<name>H9UGH1_SPIAZ</name>
<dbReference type="AlphaFoldDB" id="H9UGH1"/>
<gene>
    <name evidence="9" type="ordered locus">Spiaf_0511</name>
</gene>
<dbReference type="Gene3D" id="3.30.565.10">
    <property type="entry name" value="Histidine kinase-like ATPase, C-terminal domain"/>
    <property type="match status" value="1"/>
</dbReference>
<dbReference type="PROSITE" id="PS50112">
    <property type="entry name" value="PAS"/>
    <property type="match status" value="1"/>
</dbReference>
<dbReference type="SUPFAM" id="SSF55874">
    <property type="entry name" value="ATPase domain of HSP90 chaperone/DNA topoisomerase II/histidine kinase"/>
    <property type="match status" value="1"/>
</dbReference>
<dbReference type="InterPro" id="IPR003594">
    <property type="entry name" value="HATPase_dom"/>
</dbReference>
<dbReference type="SUPFAM" id="SSF55785">
    <property type="entry name" value="PYP-like sensor domain (PAS domain)"/>
    <property type="match status" value="3"/>
</dbReference>
<dbReference type="InterPro" id="IPR000700">
    <property type="entry name" value="PAS-assoc_C"/>
</dbReference>
<dbReference type="Gene3D" id="3.30.450.20">
    <property type="entry name" value="PAS domain"/>
    <property type="match status" value="3"/>
</dbReference>
<keyword evidence="4" id="KW-0808">Transferase</keyword>
<dbReference type="SMART" id="SM00387">
    <property type="entry name" value="HATPase_c"/>
    <property type="match status" value="1"/>
</dbReference>
<feature type="domain" description="PAS" evidence="7">
    <location>
        <begin position="155"/>
        <end position="201"/>
    </location>
</feature>
<dbReference type="InterPro" id="IPR001610">
    <property type="entry name" value="PAC"/>
</dbReference>
<evidence type="ECO:0000256" key="4">
    <source>
        <dbReference type="ARBA" id="ARBA00022679"/>
    </source>
</evidence>
<dbReference type="InterPro" id="IPR004358">
    <property type="entry name" value="Sig_transdc_His_kin-like_C"/>
</dbReference>
<comment type="catalytic activity">
    <reaction evidence="1">
        <text>ATP + protein L-histidine = ADP + protein N-phospho-L-histidine.</text>
        <dbReference type="EC" id="2.7.13.3"/>
    </reaction>
</comment>
<dbReference type="CDD" id="cd00082">
    <property type="entry name" value="HisKA"/>
    <property type="match status" value="1"/>
</dbReference>
<dbReference type="InterPro" id="IPR005467">
    <property type="entry name" value="His_kinase_dom"/>
</dbReference>
<dbReference type="NCBIfam" id="TIGR00229">
    <property type="entry name" value="sensory_box"/>
    <property type="match status" value="1"/>
</dbReference>
<dbReference type="PANTHER" id="PTHR43047:SF72">
    <property type="entry name" value="OSMOSENSING HISTIDINE PROTEIN KINASE SLN1"/>
    <property type="match status" value="1"/>
</dbReference>
<dbReference type="Pfam" id="PF08448">
    <property type="entry name" value="PAS_4"/>
    <property type="match status" value="2"/>
</dbReference>
<dbReference type="InterPro" id="IPR036097">
    <property type="entry name" value="HisK_dim/P_sf"/>
</dbReference>
<dbReference type="SMART" id="SM00086">
    <property type="entry name" value="PAC"/>
    <property type="match status" value="1"/>
</dbReference>
<dbReference type="PRINTS" id="PR00344">
    <property type="entry name" value="BCTRLSENSOR"/>
</dbReference>
<dbReference type="SUPFAM" id="SSF47384">
    <property type="entry name" value="Homodimeric domain of signal transducing histidine kinase"/>
    <property type="match status" value="1"/>
</dbReference>
<dbReference type="InterPro" id="IPR000014">
    <property type="entry name" value="PAS"/>
</dbReference>
<dbReference type="SMART" id="SM00091">
    <property type="entry name" value="PAS"/>
    <property type="match status" value="3"/>
</dbReference>
<evidence type="ECO:0000256" key="5">
    <source>
        <dbReference type="ARBA" id="ARBA00022777"/>
    </source>
</evidence>
<accession>H9UGH1</accession>
<evidence type="ECO:0000259" key="6">
    <source>
        <dbReference type="PROSITE" id="PS50109"/>
    </source>
</evidence>